<comment type="caution">
    <text evidence="2">The sequence shown here is derived from an EMBL/GenBank/DDBJ whole genome shotgun (WGS) entry which is preliminary data.</text>
</comment>
<feature type="domain" description="Mce/MlaD" evidence="1">
    <location>
        <begin position="45"/>
        <end position="102"/>
    </location>
</feature>
<dbReference type="EMBL" id="JABCRE010000002">
    <property type="protein sequence ID" value="NMW30715.1"/>
    <property type="molecule type" value="Genomic_DNA"/>
</dbReference>
<proteinExistence type="predicted"/>
<evidence type="ECO:0000313" key="2">
    <source>
        <dbReference type="EMBL" id="NMW30715.1"/>
    </source>
</evidence>
<dbReference type="Pfam" id="PF02470">
    <property type="entry name" value="MlaD"/>
    <property type="match status" value="1"/>
</dbReference>
<dbReference type="Proteomes" id="UP000561181">
    <property type="component" value="Unassembled WGS sequence"/>
</dbReference>
<evidence type="ECO:0000313" key="3">
    <source>
        <dbReference type="Proteomes" id="UP000561181"/>
    </source>
</evidence>
<name>A0A848QKK3_9SPHN</name>
<dbReference type="RefSeq" id="WP_170009608.1">
    <property type="nucleotide sequence ID" value="NZ_JABCRE010000002.1"/>
</dbReference>
<sequence length="316" mass="33388">METRANHLWVGAVTLVLLAALAAGIVWLAQLGQGQQKQYDILFGQDVSGLATGSQVSFAGVPVGQVSDIKLYEENLEFVRVRIKVESDIPILIGTTATIQGSFTGVSTILLEGARNGAPPITCETTACFEADIPQIPPKSGGLGALLSSAPVLLERLATLTERMTLLLSDKNQRQLEAILENTNKVTAGYAESGPQFTRTMAELEGTLAEASEALDAFEKVTNSTDNLLNQEGAALAKELRGTLASANKAATALTTTLEDTQPATRQLVTKTLPAAEATLEDLRATSKALRNVTERIENEGAGSLLGAPSLPEYEP</sequence>
<dbReference type="InterPro" id="IPR003399">
    <property type="entry name" value="Mce/MlaD"/>
</dbReference>
<gene>
    <name evidence="2" type="ORF">HKD42_01415</name>
</gene>
<protein>
    <submittedName>
        <fullName evidence="2">MCE family protein</fullName>
    </submittedName>
</protein>
<dbReference type="AlphaFoldDB" id="A0A848QKK3"/>
<dbReference type="PANTHER" id="PTHR36698">
    <property type="entry name" value="BLL5892 PROTEIN"/>
    <property type="match status" value="1"/>
</dbReference>
<organism evidence="2 3">
    <name type="scientific">Pontixanthobacter rizhaonensis</name>
    <dbReference type="NCBI Taxonomy" id="2730337"/>
    <lineage>
        <taxon>Bacteria</taxon>
        <taxon>Pseudomonadati</taxon>
        <taxon>Pseudomonadota</taxon>
        <taxon>Alphaproteobacteria</taxon>
        <taxon>Sphingomonadales</taxon>
        <taxon>Erythrobacteraceae</taxon>
        <taxon>Pontixanthobacter</taxon>
    </lineage>
</organism>
<evidence type="ECO:0000259" key="1">
    <source>
        <dbReference type="Pfam" id="PF02470"/>
    </source>
</evidence>
<reference evidence="2 3" key="1">
    <citation type="submission" date="2020-04" db="EMBL/GenBank/DDBJ databases">
        <authorList>
            <person name="Liu A."/>
        </authorList>
    </citation>
    <scope>NUCLEOTIDE SEQUENCE [LARGE SCALE GENOMIC DNA]</scope>
    <source>
        <strain evidence="2 3">RZ02</strain>
    </source>
</reference>
<accession>A0A848QKK3</accession>
<keyword evidence="3" id="KW-1185">Reference proteome</keyword>
<dbReference type="PANTHER" id="PTHR36698:SF2">
    <property type="entry name" value="MCE_MLAD DOMAIN-CONTAINING PROTEIN"/>
    <property type="match status" value="1"/>
</dbReference>